<dbReference type="InterPro" id="IPR004772">
    <property type="entry name" value="TrkH"/>
</dbReference>
<evidence type="ECO:0000256" key="11">
    <source>
        <dbReference type="ARBA" id="ARBA00023136"/>
    </source>
</evidence>
<dbReference type="GO" id="GO:0015379">
    <property type="term" value="F:potassium:chloride symporter activity"/>
    <property type="evidence" value="ECO:0007669"/>
    <property type="project" value="InterPro"/>
</dbReference>
<feature type="transmembrane region" description="Helical" evidence="13">
    <location>
        <begin position="137"/>
        <end position="165"/>
    </location>
</feature>
<dbReference type="GO" id="GO:0005886">
    <property type="term" value="C:plasma membrane"/>
    <property type="evidence" value="ECO:0007669"/>
    <property type="project" value="UniProtKB-SubCell"/>
</dbReference>
<evidence type="ECO:0000256" key="2">
    <source>
        <dbReference type="ARBA" id="ARBA00009137"/>
    </source>
</evidence>
<dbReference type="PATRIC" id="fig|1429438.4.peg.1364"/>
<dbReference type="Pfam" id="PF02386">
    <property type="entry name" value="TrkH"/>
    <property type="match status" value="1"/>
</dbReference>
<keyword evidence="10" id="KW-0406">Ion transport</keyword>
<evidence type="ECO:0000256" key="9">
    <source>
        <dbReference type="ARBA" id="ARBA00022989"/>
    </source>
</evidence>
<evidence type="ECO:0000313" key="15">
    <source>
        <dbReference type="Proteomes" id="UP000019141"/>
    </source>
</evidence>
<feature type="binding site" evidence="12">
    <location>
        <position position="319"/>
    </location>
    <ligand>
        <name>K(+)</name>
        <dbReference type="ChEBI" id="CHEBI:29103"/>
    </ligand>
</feature>
<dbReference type="AlphaFoldDB" id="W4LVC3"/>
<feature type="transmembrane region" description="Helical" evidence="13">
    <location>
        <begin position="42"/>
        <end position="62"/>
    </location>
</feature>
<keyword evidence="4" id="KW-1003">Cell membrane</keyword>
<keyword evidence="9 13" id="KW-1133">Transmembrane helix</keyword>
<feature type="transmembrane region" description="Helical" evidence="13">
    <location>
        <begin position="332"/>
        <end position="355"/>
    </location>
</feature>
<keyword evidence="11 13" id="KW-0472">Membrane</keyword>
<evidence type="ECO:0000256" key="13">
    <source>
        <dbReference type="SAM" id="Phobius"/>
    </source>
</evidence>
<feature type="binding site" evidence="12">
    <location>
        <position position="116"/>
    </location>
    <ligand>
        <name>K(+)</name>
        <dbReference type="ChEBI" id="CHEBI:29103"/>
    </ligand>
</feature>
<evidence type="ECO:0008006" key="16">
    <source>
        <dbReference type="Google" id="ProtNLM"/>
    </source>
</evidence>
<dbReference type="Proteomes" id="UP000019141">
    <property type="component" value="Unassembled WGS sequence"/>
</dbReference>
<keyword evidence="12" id="KW-0479">Metal-binding</keyword>
<feature type="transmembrane region" description="Helical" evidence="13">
    <location>
        <begin position="12"/>
        <end position="36"/>
    </location>
</feature>
<sequence length="486" mass="53525">MDKRPGMRITQLIHLLGLALLSLGATMLFPLGISWYYQDEAWMPMVWACGLTWLCGAIFAVLPYQRRPLERREGLMAVPIIWCVMTFFGSLPFLLSGAVPTFTDAFFESMSGFTTTGATVFTEIDSQPKSILFWRSWIQWLGGMGIIVLFLAIFPLFGVGVLQLYRGEVPGPTPDRLVPKIGQTAKLLWGVYVILSACQLLLLWLGGMSVYDAALHTFTTMATGGFSPRAASIGAYDSVYIEAVVIVFMLLAGTNFSLHFAAVQGRFRVYWRDPEWRFYLGVVAVATLILTLFLTARSVFPFSTALRHALFQVVSLTTTTGFASIDFELWPIFAQFALLLLFFFGGCAGSTGGSIKHMRIILLIKHAYWQLYRLLHPRAVASLRLGEQNISGDVLIVVQAYFVLYMGCFATAALGLTLFDIDILTAFSAAASALGNIGPGLAEVGPYDDYAGLPAAAKWLLSACMLLGRLEFSALLVMCLPAFWKS</sequence>
<accession>W4LVC3</accession>
<gene>
    <name evidence="14" type="ORF">ETSY1_06165</name>
</gene>
<evidence type="ECO:0000256" key="5">
    <source>
        <dbReference type="ARBA" id="ARBA00022519"/>
    </source>
</evidence>
<keyword evidence="7 13" id="KW-0812">Transmembrane</keyword>
<keyword evidence="15" id="KW-1185">Reference proteome</keyword>
<evidence type="ECO:0000256" key="1">
    <source>
        <dbReference type="ARBA" id="ARBA00004429"/>
    </source>
</evidence>
<dbReference type="HOGENOM" id="CLU_030708_0_2_7"/>
<protein>
    <recommendedName>
        <fullName evidence="16">Potassium transporter</fullName>
    </recommendedName>
</protein>
<dbReference type="PIRSF" id="PIRSF006247">
    <property type="entry name" value="TrkH"/>
    <property type="match status" value="1"/>
</dbReference>
<keyword evidence="8 12" id="KW-0630">Potassium</keyword>
<dbReference type="EMBL" id="AZHW01000205">
    <property type="protein sequence ID" value="ETX01726.1"/>
    <property type="molecule type" value="Genomic_DNA"/>
</dbReference>
<keyword evidence="3" id="KW-0813">Transport</keyword>
<evidence type="ECO:0000256" key="3">
    <source>
        <dbReference type="ARBA" id="ARBA00022448"/>
    </source>
</evidence>
<evidence type="ECO:0000256" key="6">
    <source>
        <dbReference type="ARBA" id="ARBA00022538"/>
    </source>
</evidence>
<evidence type="ECO:0000256" key="12">
    <source>
        <dbReference type="PIRSR" id="PIRSR006247-1"/>
    </source>
</evidence>
<feature type="binding site" evidence="12">
    <location>
        <position position="320"/>
    </location>
    <ligand>
        <name>K(+)</name>
        <dbReference type="ChEBI" id="CHEBI:29103"/>
    </ligand>
</feature>
<keyword evidence="6" id="KW-0633">Potassium transport</keyword>
<feature type="transmembrane region" description="Helical" evidence="13">
    <location>
        <begin position="394"/>
        <end position="419"/>
    </location>
</feature>
<comment type="similarity">
    <text evidence="2">Belongs to the TrkH potassium transport family.</text>
</comment>
<feature type="transmembrane region" description="Helical" evidence="13">
    <location>
        <begin position="239"/>
        <end position="258"/>
    </location>
</feature>
<evidence type="ECO:0000256" key="8">
    <source>
        <dbReference type="ARBA" id="ARBA00022958"/>
    </source>
</evidence>
<name>W4LVC3_ENTF1</name>
<dbReference type="InterPro" id="IPR003445">
    <property type="entry name" value="Cat_transpt"/>
</dbReference>
<evidence type="ECO:0000256" key="7">
    <source>
        <dbReference type="ARBA" id="ARBA00022692"/>
    </source>
</evidence>
<dbReference type="PANTHER" id="PTHR32024:SF2">
    <property type="entry name" value="TRK SYSTEM POTASSIUM UPTAKE PROTEIN TRKG-RELATED"/>
    <property type="match status" value="1"/>
</dbReference>
<dbReference type="GO" id="GO:0046872">
    <property type="term" value="F:metal ion binding"/>
    <property type="evidence" value="ECO:0007669"/>
    <property type="project" value="UniProtKB-KW"/>
</dbReference>
<evidence type="ECO:0000256" key="10">
    <source>
        <dbReference type="ARBA" id="ARBA00023065"/>
    </source>
</evidence>
<feature type="transmembrane region" description="Helical" evidence="13">
    <location>
        <begin position="186"/>
        <end position="205"/>
    </location>
</feature>
<feature type="transmembrane region" description="Helical" evidence="13">
    <location>
        <begin position="278"/>
        <end position="300"/>
    </location>
</feature>
<feature type="binding site" evidence="12">
    <location>
        <position position="115"/>
    </location>
    <ligand>
        <name>K(+)</name>
        <dbReference type="ChEBI" id="CHEBI:29103"/>
    </ligand>
</feature>
<proteinExistence type="inferred from homology"/>
<feature type="binding site" evidence="12">
    <location>
        <position position="436"/>
    </location>
    <ligand>
        <name>K(+)</name>
        <dbReference type="ChEBI" id="CHEBI:29103"/>
    </ligand>
</feature>
<evidence type="ECO:0000256" key="4">
    <source>
        <dbReference type="ARBA" id="ARBA00022475"/>
    </source>
</evidence>
<comment type="caution">
    <text evidence="14">The sequence shown here is derived from an EMBL/GenBank/DDBJ whole genome shotgun (WGS) entry which is preliminary data.</text>
</comment>
<dbReference type="PANTHER" id="PTHR32024">
    <property type="entry name" value="TRK SYSTEM POTASSIUM UPTAKE PROTEIN TRKG-RELATED"/>
    <property type="match status" value="1"/>
</dbReference>
<feature type="binding site" evidence="12">
    <location>
        <position position="224"/>
    </location>
    <ligand>
        <name>K(+)</name>
        <dbReference type="ChEBI" id="CHEBI:29103"/>
    </ligand>
</feature>
<keyword evidence="5" id="KW-0997">Cell inner membrane</keyword>
<feature type="transmembrane region" description="Helical" evidence="13">
    <location>
        <begin position="74"/>
        <end position="95"/>
    </location>
</feature>
<reference evidence="14 15" key="1">
    <citation type="journal article" date="2014" name="Nature">
        <title>An environmental bacterial taxon with a large and distinct metabolic repertoire.</title>
        <authorList>
            <person name="Wilson M.C."/>
            <person name="Mori T."/>
            <person name="Ruckert C."/>
            <person name="Uria A.R."/>
            <person name="Helf M.J."/>
            <person name="Takada K."/>
            <person name="Gernert C."/>
            <person name="Steffens U.A."/>
            <person name="Heycke N."/>
            <person name="Schmitt S."/>
            <person name="Rinke C."/>
            <person name="Helfrich E.J."/>
            <person name="Brachmann A.O."/>
            <person name="Gurgui C."/>
            <person name="Wakimoto T."/>
            <person name="Kracht M."/>
            <person name="Crusemann M."/>
            <person name="Hentschel U."/>
            <person name="Abe I."/>
            <person name="Matsunaga S."/>
            <person name="Kalinowski J."/>
            <person name="Takeyama H."/>
            <person name="Piel J."/>
        </authorList>
    </citation>
    <scope>NUCLEOTIDE SEQUENCE [LARGE SCALE GENOMIC DNA]</scope>
    <source>
        <strain evidence="15">TSY1</strain>
    </source>
</reference>
<evidence type="ECO:0000313" key="14">
    <source>
        <dbReference type="EMBL" id="ETX01726.1"/>
    </source>
</evidence>
<comment type="subcellular location">
    <subcellularLocation>
        <location evidence="1">Cell inner membrane</location>
        <topology evidence="1">Multi-pass membrane protein</topology>
    </subcellularLocation>
</comment>
<organism evidence="14 15">
    <name type="scientific">Entotheonella factor</name>
    <dbReference type="NCBI Taxonomy" id="1429438"/>
    <lineage>
        <taxon>Bacteria</taxon>
        <taxon>Pseudomonadati</taxon>
        <taxon>Nitrospinota/Tectimicrobiota group</taxon>
        <taxon>Candidatus Tectimicrobiota</taxon>
        <taxon>Candidatus Entotheonellia</taxon>
        <taxon>Candidatus Entotheonellales</taxon>
        <taxon>Candidatus Entotheonellaceae</taxon>
        <taxon>Candidatus Entotheonella</taxon>
    </lineage>
</organism>